<dbReference type="InterPro" id="IPR036249">
    <property type="entry name" value="Thioredoxin-like_sf"/>
</dbReference>
<dbReference type="CDD" id="cd02961">
    <property type="entry name" value="PDI_a_family"/>
    <property type="match status" value="1"/>
</dbReference>
<dbReference type="EMBL" id="DS989727">
    <property type="protein sequence ID" value="EEA05728.1"/>
    <property type="molecule type" value="Genomic_DNA"/>
</dbReference>
<keyword evidence="9" id="KW-1185">Reference proteome</keyword>
<feature type="transmembrane region" description="Helical" evidence="6">
    <location>
        <begin position="7"/>
        <end position="26"/>
    </location>
</feature>
<dbReference type="AlphaFoldDB" id="B6ABH6"/>
<keyword evidence="3 6" id="KW-1133">Transmembrane helix</keyword>
<dbReference type="VEuPathDB" id="CryptoDB:CMU_027380"/>
<evidence type="ECO:0000256" key="4">
    <source>
        <dbReference type="ARBA" id="ARBA00023136"/>
    </source>
</evidence>
<dbReference type="OMA" id="WIHAIAV"/>
<name>B6ABH6_CRYMR</name>
<dbReference type="SUPFAM" id="SSF52833">
    <property type="entry name" value="Thioredoxin-like"/>
    <property type="match status" value="1"/>
</dbReference>
<dbReference type="eggNOG" id="KOG0190">
    <property type="taxonomic scope" value="Eukaryota"/>
</dbReference>
<dbReference type="PANTHER" id="PTHR46426:SF1">
    <property type="entry name" value="PROTEIN DISULFIDE-ISOMERASE TMX3"/>
    <property type="match status" value="1"/>
</dbReference>
<dbReference type="PROSITE" id="PS51352">
    <property type="entry name" value="THIOREDOXIN_2"/>
    <property type="match status" value="1"/>
</dbReference>
<evidence type="ECO:0000259" key="7">
    <source>
        <dbReference type="PROSITE" id="PS51352"/>
    </source>
</evidence>
<evidence type="ECO:0000256" key="1">
    <source>
        <dbReference type="ARBA" id="ARBA00004389"/>
    </source>
</evidence>
<dbReference type="RefSeq" id="XP_002140077.1">
    <property type="nucleotide sequence ID" value="XM_002140041.1"/>
</dbReference>
<gene>
    <name evidence="8" type="ORF">CMU_027380</name>
</gene>
<organism evidence="8 9">
    <name type="scientific">Cryptosporidium muris (strain RN66)</name>
    <dbReference type="NCBI Taxonomy" id="441375"/>
    <lineage>
        <taxon>Eukaryota</taxon>
        <taxon>Sar</taxon>
        <taxon>Alveolata</taxon>
        <taxon>Apicomplexa</taxon>
        <taxon>Conoidasida</taxon>
        <taxon>Coccidia</taxon>
        <taxon>Eucoccidiorida</taxon>
        <taxon>Eimeriorina</taxon>
        <taxon>Cryptosporidiidae</taxon>
        <taxon>Cryptosporidium</taxon>
    </lineage>
</organism>
<dbReference type="GeneID" id="6994725"/>
<feature type="transmembrane region" description="Helical" evidence="6">
    <location>
        <begin position="419"/>
        <end position="445"/>
    </location>
</feature>
<dbReference type="InterPro" id="IPR013766">
    <property type="entry name" value="Thioredoxin_domain"/>
</dbReference>
<dbReference type="EC" id="5.3.4.1" evidence="8"/>
<dbReference type="STRING" id="441375.B6ABH6"/>
<proteinExistence type="predicted"/>
<feature type="domain" description="Thioredoxin" evidence="7">
    <location>
        <begin position="26"/>
        <end position="142"/>
    </location>
</feature>
<keyword evidence="8" id="KW-0413">Isomerase</keyword>
<dbReference type="PROSITE" id="PS00194">
    <property type="entry name" value="THIOREDOXIN_1"/>
    <property type="match status" value="1"/>
</dbReference>
<sequence length="485" mass="56608">MNVLCKILVALFFNFLLYIGSIYSLGDFKDHITDLQQKDFEEKVLRKNENITWFIYFFAPWCGYCQRIYPEVVKTAEYFILNNNNIQIGKVDCTIQTEICKKEKIQAYPTFKLFLNESYVKKYEKPKRTVKDFIRFIESSKNPQYTHITSQQQLDEIKAEIRNFPTFALLLQSNDDISKYEEFLLTLSNHIGNEISIITVTDPKLVSNIIKLSISESCDPPCIMVLASNNESPTLPFNHSMEFIINFINQYKFPSVFFPRQDEFIDSLHSGNLLVIMGIDVKLLGQNYPEYLKEFEKLAVQIRKENVLPVKFSNSAHPRGIIFLIVDFFTYSSLFREFGINNLNYTQGYSIVISDGLKYYYNLPKDITIKHLYNTIKLILKEDPQISKKKAYSIFSINSIRRFFYDLNVAISSVFYKSWYHAILVTIVICVILSGCTLCTCLLLFGDIAESYFLQDEHIQNIELQDNMPAPIDEEKSENETKKER</sequence>
<dbReference type="Proteomes" id="UP000001460">
    <property type="component" value="Unassembled WGS sequence"/>
</dbReference>
<evidence type="ECO:0000256" key="6">
    <source>
        <dbReference type="SAM" id="Phobius"/>
    </source>
</evidence>
<protein>
    <submittedName>
        <fullName evidence="8">Thioredoxin family protein</fullName>
        <ecNumber evidence="8">5.3.4.1</ecNumber>
    </submittedName>
</protein>
<dbReference type="OrthoDB" id="2121326at2759"/>
<evidence type="ECO:0000256" key="3">
    <source>
        <dbReference type="ARBA" id="ARBA00022989"/>
    </source>
</evidence>
<comment type="function">
    <text evidence="5">Probable disulfide isomerase, which participates in the folding of proteins containing disulfide bonds. May act as a dithiol oxidase. Acts as a regulator of endoplasmic reticulum-mitochondria contact sites via its ability to regulate redox signals.</text>
</comment>
<reference evidence="8" key="1">
    <citation type="submission" date="2008-06" db="EMBL/GenBank/DDBJ databases">
        <authorList>
            <person name="Lorenzi H."/>
            <person name="Inman J."/>
            <person name="Miller J."/>
            <person name="Schobel S."/>
            <person name="Amedeo P."/>
            <person name="Caler E.V."/>
            <person name="da Silva J."/>
        </authorList>
    </citation>
    <scope>NUCLEOTIDE SEQUENCE [LARGE SCALE GENOMIC DNA]</scope>
    <source>
        <strain evidence="8">RN66</strain>
    </source>
</reference>
<dbReference type="PANTHER" id="PTHR46426">
    <property type="entry name" value="PROTEIN DISULFIDE-ISOMERASE TMX3"/>
    <property type="match status" value="1"/>
</dbReference>
<keyword evidence="4 6" id="KW-0472">Membrane</keyword>
<accession>B6ABH6</accession>
<keyword evidence="2 6" id="KW-0812">Transmembrane</keyword>
<dbReference type="Pfam" id="PF00085">
    <property type="entry name" value="Thioredoxin"/>
    <property type="match status" value="1"/>
</dbReference>
<evidence type="ECO:0000256" key="5">
    <source>
        <dbReference type="ARBA" id="ARBA00045246"/>
    </source>
</evidence>
<dbReference type="GO" id="GO:0005789">
    <property type="term" value="C:endoplasmic reticulum membrane"/>
    <property type="evidence" value="ECO:0007669"/>
    <property type="project" value="UniProtKB-SubCell"/>
</dbReference>
<dbReference type="Gene3D" id="3.40.30.10">
    <property type="entry name" value="Glutaredoxin"/>
    <property type="match status" value="1"/>
</dbReference>
<dbReference type="InterPro" id="IPR017937">
    <property type="entry name" value="Thioredoxin_CS"/>
</dbReference>
<comment type="subcellular location">
    <subcellularLocation>
        <location evidence="1">Endoplasmic reticulum membrane</location>
        <topology evidence="1">Single-pass membrane protein</topology>
    </subcellularLocation>
</comment>
<evidence type="ECO:0000313" key="9">
    <source>
        <dbReference type="Proteomes" id="UP000001460"/>
    </source>
</evidence>
<dbReference type="GO" id="GO:0003756">
    <property type="term" value="F:protein disulfide isomerase activity"/>
    <property type="evidence" value="ECO:0007669"/>
    <property type="project" value="UniProtKB-EC"/>
</dbReference>
<evidence type="ECO:0000313" key="8">
    <source>
        <dbReference type="EMBL" id="EEA05728.1"/>
    </source>
</evidence>
<evidence type="ECO:0000256" key="2">
    <source>
        <dbReference type="ARBA" id="ARBA00022692"/>
    </source>
</evidence>
<dbReference type="InterPro" id="IPR052250">
    <property type="entry name" value="PDI_TMX3"/>
</dbReference>